<dbReference type="AlphaFoldDB" id="A0A8H4AAH2"/>
<comment type="caution">
    <text evidence="1">The sequence shown here is derived from an EMBL/GenBank/DDBJ whole genome shotgun (WGS) entry which is preliminary data.</text>
</comment>
<dbReference type="EMBL" id="WTPW01000991">
    <property type="protein sequence ID" value="KAF0464568.1"/>
    <property type="molecule type" value="Genomic_DNA"/>
</dbReference>
<keyword evidence="1" id="KW-0695">RNA-directed DNA polymerase</keyword>
<accession>A0A8H4AAH2</accession>
<dbReference type="GO" id="GO:0003964">
    <property type="term" value="F:RNA-directed DNA polymerase activity"/>
    <property type="evidence" value="ECO:0007669"/>
    <property type="project" value="UniProtKB-KW"/>
</dbReference>
<keyword evidence="2" id="KW-1185">Reference proteome</keyword>
<name>A0A8H4AAH2_GIGMA</name>
<evidence type="ECO:0000313" key="2">
    <source>
        <dbReference type="Proteomes" id="UP000439903"/>
    </source>
</evidence>
<keyword evidence="1" id="KW-0548">Nucleotidyltransferase</keyword>
<dbReference type="Proteomes" id="UP000439903">
    <property type="component" value="Unassembled WGS sequence"/>
</dbReference>
<organism evidence="1 2">
    <name type="scientific">Gigaspora margarita</name>
    <dbReference type="NCBI Taxonomy" id="4874"/>
    <lineage>
        <taxon>Eukaryota</taxon>
        <taxon>Fungi</taxon>
        <taxon>Fungi incertae sedis</taxon>
        <taxon>Mucoromycota</taxon>
        <taxon>Glomeromycotina</taxon>
        <taxon>Glomeromycetes</taxon>
        <taxon>Diversisporales</taxon>
        <taxon>Gigasporaceae</taxon>
        <taxon>Gigaspora</taxon>
    </lineage>
</organism>
<reference evidence="1 2" key="1">
    <citation type="journal article" date="2019" name="Environ. Microbiol.">
        <title>At the nexus of three kingdoms: the genome of the mycorrhizal fungus Gigaspora margarita provides insights into plant, endobacterial and fungal interactions.</title>
        <authorList>
            <person name="Venice F."/>
            <person name="Ghignone S."/>
            <person name="Salvioli di Fossalunga A."/>
            <person name="Amselem J."/>
            <person name="Novero M."/>
            <person name="Xianan X."/>
            <person name="Sedzielewska Toro K."/>
            <person name="Morin E."/>
            <person name="Lipzen A."/>
            <person name="Grigoriev I.V."/>
            <person name="Henrissat B."/>
            <person name="Martin F.M."/>
            <person name="Bonfante P."/>
        </authorList>
    </citation>
    <scope>NUCLEOTIDE SEQUENCE [LARGE SCALE GENOMIC DNA]</scope>
    <source>
        <strain evidence="1 2">BEG34</strain>
    </source>
</reference>
<dbReference type="OrthoDB" id="10070415at2759"/>
<evidence type="ECO:0000313" key="1">
    <source>
        <dbReference type="EMBL" id="KAF0464568.1"/>
    </source>
</evidence>
<gene>
    <name evidence="1" type="ORF">F8M41_026503</name>
</gene>
<keyword evidence="1" id="KW-0808">Transferase</keyword>
<proteinExistence type="predicted"/>
<sequence length="260" mass="29931">MNGLSSLLDFHKISNPTWQGRGLYSQIDDIWVSSNILLDIDTPDITDATSISNSDHMIISTSWHTRFTPIVPCNKKRKHQKDIKKATRNHFNKWSKKNLPNEDYQKEWEEHYAPIKKIDSRIYEQLMIPFDSKELLNIISEVPAHKALEPTGPLTYELCSPSISINYDTNFTIYIDNRTCPYMQEETLVTSANMLKAFNSIHIPTLLKALERIKIPTSFINLIDFILSNHTNRVLTDFGPTNTYLVEDGIDQGETFSPIL</sequence>
<protein>
    <submittedName>
        <fullName evidence="1">Reverse transcriptase</fullName>
    </submittedName>
</protein>